<protein>
    <recommendedName>
        <fullName evidence="9">Acyl-CoA synthetase</fullName>
    </recommendedName>
</protein>
<comment type="caution">
    <text evidence="7">The sequence shown here is derived from an EMBL/GenBank/DDBJ whole genome shotgun (WGS) entry which is preliminary data.</text>
</comment>
<dbReference type="InterPro" id="IPR025110">
    <property type="entry name" value="AMP-bd_C"/>
</dbReference>
<evidence type="ECO:0000256" key="2">
    <source>
        <dbReference type="ARBA" id="ARBA00022598"/>
    </source>
</evidence>
<keyword evidence="8" id="KW-1185">Reference proteome</keyword>
<comment type="similarity">
    <text evidence="1">Belongs to the ATP-dependent AMP-binding enzyme family.</text>
</comment>
<dbReference type="Pfam" id="PF13193">
    <property type="entry name" value="AMP-binding_C"/>
    <property type="match status" value="1"/>
</dbReference>
<evidence type="ECO:0000313" key="7">
    <source>
        <dbReference type="EMBL" id="ODQ84791.1"/>
    </source>
</evidence>
<sequence>MTAPTPDALCGTYAELIATFAHRPDSAVAIRDDQSTLTYHQLYGRVGAVAAWLSDIGVAAGDTVAIMISNSAELLVVQLAVQAVGAVGALVNTNLEGQALQHIIELSQPITTLADPASAARLCEQSLKCHSTNDTDMQAGLSGHRDPAPWLDQRSGTGADPAFISFTSGTTGVPKGVVLDQTTSVRALLVGAALGLRDGAETFYIPTPAYHAMGLAWASLGLRLGATLVLRRRFSASKFWPDIREHKCTFAYYLGTMPQMIYNQPAHPDDGAHDLKAFLGGGMPAEIWVEFGKRFNVQIIESYSGSDTVGAFSNFGNAPVGSLGKPSPDIEVRLVAADGTDVPAGQPGELIVRPKQPTDQPAIVYFRDEEATRKKNEGGWVHTGDVLRADADGNYYFVDRLRHMIRRRGVNIASAEIENILCGHRAIAQCAAVGVPAALGEEEVKLVVRPSHGAVTEVDVAQIASELLPEYMRPRYIELVSELPLTVTQRIIQFELKRNWDTESTWDVELGRYPFQSISG</sequence>
<dbReference type="InterPro" id="IPR042099">
    <property type="entry name" value="ANL_N_sf"/>
</dbReference>
<dbReference type="Gene3D" id="3.30.300.30">
    <property type="match status" value="1"/>
</dbReference>
<evidence type="ECO:0000259" key="5">
    <source>
        <dbReference type="Pfam" id="PF00501"/>
    </source>
</evidence>
<gene>
    <name evidence="7" type="ORF">BHQ17_25835</name>
</gene>
<feature type="domain" description="AMP-dependent synthetase/ligase" evidence="5">
    <location>
        <begin position="21"/>
        <end position="353"/>
    </location>
</feature>
<evidence type="ECO:0000256" key="3">
    <source>
        <dbReference type="ARBA" id="ARBA00022741"/>
    </source>
</evidence>
<evidence type="ECO:0000259" key="6">
    <source>
        <dbReference type="Pfam" id="PF13193"/>
    </source>
</evidence>
<evidence type="ECO:0000256" key="4">
    <source>
        <dbReference type="ARBA" id="ARBA00022840"/>
    </source>
</evidence>
<dbReference type="PANTHER" id="PTHR43107">
    <property type="entry name" value="LONG-CHAIN FATTY ACID TRANSPORT PROTEIN"/>
    <property type="match status" value="1"/>
</dbReference>
<dbReference type="OrthoDB" id="2579187at2"/>
<dbReference type="SUPFAM" id="SSF56801">
    <property type="entry name" value="Acetyl-CoA synthetase-like"/>
    <property type="match status" value="1"/>
</dbReference>
<dbReference type="GO" id="GO:0005886">
    <property type="term" value="C:plasma membrane"/>
    <property type="evidence" value="ECO:0007669"/>
    <property type="project" value="TreeGrafter"/>
</dbReference>
<evidence type="ECO:0000256" key="1">
    <source>
        <dbReference type="ARBA" id="ARBA00006432"/>
    </source>
</evidence>
<feature type="domain" description="AMP-binding enzyme C-terminal" evidence="6">
    <location>
        <begin position="416"/>
        <end position="488"/>
    </location>
</feature>
<accession>A0A1E3R4Y0</accession>
<dbReference type="InterPro" id="IPR045851">
    <property type="entry name" value="AMP-bd_C_sf"/>
</dbReference>
<evidence type="ECO:0008006" key="9">
    <source>
        <dbReference type="Google" id="ProtNLM"/>
    </source>
</evidence>
<dbReference type="GO" id="GO:0044539">
    <property type="term" value="P:long-chain fatty acid import into cell"/>
    <property type="evidence" value="ECO:0007669"/>
    <property type="project" value="TreeGrafter"/>
</dbReference>
<dbReference type="EMBL" id="MIGZ01000236">
    <property type="protein sequence ID" value="ODQ84791.1"/>
    <property type="molecule type" value="Genomic_DNA"/>
</dbReference>
<name>A0A1E3R4Y0_9MYCO</name>
<dbReference type="Pfam" id="PF00501">
    <property type="entry name" value="AMP-binding"/>
    <property type="match status" value="1"/>
</dbReference>
<dbReference type="GO" id="GO:0004467">
    <property type="term" value="F:long-chain fatty acid-CoA ligase activity"/>
    <property type="evidence" value="ECO:0007669"/>
    <property type="project" value="TreeGrafter"/>
</dbReference>
<keyword evidence="3" id="KW-0547">Nucleotide-binding</keyword>
<dbReference type="PROSITE" id="PS00455">
    <property type="entry name" value="AMP_BINDING"/>
    <property type="match status" value="1"/>
</dbReference>
<dbReference type="GO" id="GO:0005324">
    <property type="term" value="F:long-chain fatty acid transmembrane transporter activity"/>
    <property type="evidence" value="ECO:0007669"/>
    <property type="project" value="TreeGrafter"/>
</dbReference>
<keyword evidence="2" id="KW-0436">Ligase</keyword>
<dbReference type="Gene3D" id="3.40.50.12780">
    <property type="entry name" value="N-terminal domain of ligase-like"/>
    <property type="match status" value="1"/>
</dbReference>
<dbReference type="GO" id="GO:0005524">
    <property type="term" value="F:ATP binding"/>
    <property type="evidence" value="ECO:0007669"/>
    <property type="project" value="UniProtKB-KW"/>
</dbReference>
<organism evidence="7 8">
    <name type="scientific">Mycolicibacterium holsaticum</name>
    <dbReference type="NCBI Taxonomy" id="152142"/>
    <lineage>
        <taxon>Bacteria</taxon>
        <taxon>Bacillati</taxon>
        <taxon>Actinomycetota</taxon>
        <taxon>Actinomycetes</taxon>
        <taxon>Mycobacteriales</taxon>
        <taxon>Mycobacteriaceae</taxon>
        <taxon>Mycolicibacterium</taxon>
    </lineage>
</organism>
<evidence type="ECO:0000313" key="8">
    <source>
        <dbReference type="Proteomes" id="UP000094243"/>
    </source>
</evidence>
<proteinExistence type="inferred from homology"/>
<reference evidence="8" key="1">
    <citation type="submission" date="2016-09" db="EMBL/GenBank/DDBJ databases">
        <authorList>
            <person name="Greninger A.L."/>
            <person name="Jerome K.R."/>
            <person name="Mcnair B."/>
            <person name="Wallis C."/>
            <person name="Fang F."/>
        </authorList>
    </citation>
    <scope>NUCLEOTIDE SEQUENCE [LARGE SCALE GENOMIC DNA]</scope>
    <source>
        <strain evidence="8">M7</strain>
    </source>
</reference>
<dbReference type="Proteomes" id="UP000094243">
    <property type="component" value="Unassembled WGS sequence"/>
</dbReference>
<dbReference type="AlphaFoldDB" id="A0A1E3R4Y0"/>
<dbReference type="InterPro" id="IPR000873">
    <property type="entry name" value="AMP-dep_synth/lig_dom"/>
</dbReference>
<dbReference type="RefSeq" id="WP_069407882.1">
    <property type="nucleotide sequence ID" value="NZ_MIGZ01000236.1"/>
</dbReference>
<keyword evidence="4" id="KW-0067">ATP-binding</keyword>
<dbReference type="InterPro" id="IPR020845">
    <property type="entry name" value="AMP-binding_CS"/>
</dbReference>
<dbReference type="PANTHER" id="PTHR43107:SF15">
    <property type="entry name" value="FATTY ACID TRANSPORT PROTEIN 3, ISOFORM A"/>
    <property type="match status" value="1"/>
</dbReference>